<dbReference type="PROSITE" id="PS50158">
    <property type="entry name" value="ZF_CCHC"/>
    <property type="match status" value="1"/>
</dbReference>
<reference evidence="4 5" key="1">
    <citation type="submission" date="2015-12" db="EMBL/GenBank/DDBJ databases">
        <title>Draft genome sequence of Moniliophthora roreri, the causal agent of frosty pod rot of cacao.</title>
        <authorList>
            <person name="Aime M.C."/>
            <person name="Diaz-Valderrama J.R."/>
            <person name="Kijpornyongpan T."/>
            <person name="Phillips-Mora W."/>
        </authorList>
    </citation>
    <scope>NUCLEOTIDE SEQUENCE [LARGE SCALE GENOMIC DNA]</scope>
    <source>
        <strain evidence="4 5">MCA 2952</strain>
    </source>
</reference>
<organism evidence="4 5">
    <name type="scientific">Moniliophthora roreri</name>
    <name type="common">Frosty pod rot fungus</name>
    <name type="synonym">Monilia roreri</name>
    <dbReference type="NCBI Taxonomy" id="221103"/>
    <lineage>
        <taxon>Eukaryota</taxon>
        <taxon>Fungi</taxon>
        <taxon>Dikarya</taxon>
        <taxon>Basidiomycota</taxon>
        <taxon>Agaricomycotina</taxon>
        <taxon>Agaricomycetes</taxon>
        <taxon>Agaricomycetidae</taxon>
        <taxon>Agaricales</taxon>
        <taxon>Marasmiineae</taxon>
        <taxon>Marasmiaceae</taxon>
        <taxon>Moniliophthora</taxon>
    </lineage>
</organism>
<sequence length="382" mass="44214">MLRTDGEPETLDKWYKLAIKYDNQYKLVMANRKRREPIKLKITRKEKEVTVRRILSESDRKDYMVAEKCFRCAKTSHVSRDCPLKGQAQQTPPPKYEPKKLSPREAFTKIRVLIAEQGEGEQEEIFDLMGKEAKLNRNSMRIPIQYNIGTAIVKTKALIDSGAGGHFICEEEAQKLKKPWTRLEKPKVFNVDGTQNKIGWITHSVTIDITIGDRSMKETLLISGLGLEKVILGLPWLQDHNPDIDWIMVKRPMKPFIGIFDETKELDTGILDKVKDDEVLIRSFIKGEEDSDEVRSNAKLSTSQVLAQAHKVKAKPLEELLPSYLSDYLDRFEKKKAERFPPSRPYDHAIDLKPDFKPWDCKIYSLSPKERIEQDKFLDENL</sequence>
<proteinExistence type="predicted"/>
<dbReference type="Proteomes" id="UP000054988">
    <property type="component" value="Unassembled WGS sequence"/>
</dbReference>
<dbReference type="Gene3D" id="2.40.70.10">
    <property type="entry name" value="Acid Proteases"/>
    <property type="match status" value="1"/>
</dbReference>
<comment type="caution">
    <text evidence="4">The sequence shown here is derived from an EMBL/GenBank/DDBJ whole genome shotgun (WGS) entry which is preliminary data.</text>
</comment>
<dbReference type="SMART" id="SM00343">
    <property type="entry name" value="ZnF_C2HC"/>
    <property type="match status" value="1"/>
</dbReference>
<dbReference type="AlphaFoldDB" id="A0A0W0FD93"/>
<keyword evidence="1" id="KW-0863">Zinc-finger</keyword>
<accession>A0A0W0FD93</accession>
<keyword evidence="1" id="KW-0862">Zinc</keyword>
<dbReference type="CDD" id="cd00303">
    <property type="entry name" value="retropepsin_like"/>
    <property type="match status" value="1"/>
</dbReference>
<dbReference type="GO" id="GO:0003676">
    <property type="term" value="F:nucleic acid binding"/>
    <property type="evidence" value="ECO:0007669"/>
    <property type="project" value="InterPro"/>
</dbReference>
<feature type="domain" description="CCHC-type" evidence="3">
    <location>
        <begin position="68"/>
        <end position="83"/>
    </location>
</feature>
<name>A0A0W0FD93_MONRR</name>
<dbReference type="PANTHER" id="PTHR15503">
    <property type="entry name" value="LDOC1 RELATED"/>
    <property type="match status" value="1"/>
</dbReference>
<gene>
    <name evidence="4" type="ORF">WG66_13123</name>
</gene>
<evidence type="ECO:0000256" key="1">
    <source>
        <dbReference type="PROSITE-ProRule" id="PRU00047"/>
    </source>
</evidence>
<dbReference type="PANTHER" id="PTHR15503:SF22">
    <property type="entry name" value="TRANSPOSON TY3-I GAG POLYPROTEIN"/>
    <property type="match status" value="1"/>
</dbReference>
<dbReference type="Gene3D" id="4.10.60.10">
    <property type="entry name" value="Zinc finger, CCHC-type"/>
    <property type="match status" value="1"/>
</dbReference>
<evidence type="ECO:0000256" key="2">
    <source>
        <dbReference type="SAM" id="MobiDB-lite"/>
    </source>
</evidence>
<keyword evidence="1" id="KW-0479">Metal-binding</keyword>
<dbReference type="InterPro" id="IPR001878">
    <property type="entry name" value="Znf_CCHC"/>
</dbReference>
<protein>
    <recommendedName>
        <fullName evidence="3">CCHC-type domain-containing protein</fullName>
    </recommendedName>
</protein>
<dbReference type="GO" id="GO:0008270">
    <property type="term" value="F:zinc ion binding"/>
    <property type="evidence" value="ECO:0007669"/>
    <property type="project" value="UniProtKB-KW"/>
</dbReference>
<feature type="region of interest" description="Disordered" evidence="2">
    <location>
        <begin position="81"/>
        <end position="101"/>
    </location>
</feature>
<dbReference type="InterPro" id="IPR032567">
    <property type="entry name" value="RTL1-rel"/>
</dbReference>
<evidence type="ECO:0000259" key="3">
    <source>
        <dbReference type="PROSITE" id="PS50158"/>
    </source>
</evidence>
<evidence type="ECO:0000313" key="4">
    <source>
        <dbReference type="EMBL" id="KTB34302.1"/>
    </source>
</evidence>
<dbReference type="Pfam" id="PF08284">
    <property type="entry name" value="RVP_2"/>
    <property type="match status" value="1"/>
</dbReference>
<evidence type="ECO:0000313" key="5">
    <source>
        <dbReference type="Proteomes" id="UP000054988"/>
    </source>
</evidence>
<dbReference type="SUPFAM" id="SSF50630">
    <property type="entry name" value="Acid proteases"/>
    <property type="match status" value="1"/>
</dbReference>
<dbReference type="EMBL" id="LATX01002093">
    <property type="protein sequence ID" value="KTB34302.1"/>
    <property type="molecule type" value="Genomic_DNA"/>
</dbReference>
<dbReference type="InterPro" id="IPR021109">
    <property type="entry name" value="Peptidase_aspartic_dom_sf"/>
</dbReference>